<dbReference type="InParanoid" id="L9JQK8"/>
<evidence type="ECO:0000256" key="9">
    <source>
        <dbReference type="ARBA" id="ARBA00022723"/>
    </source>
</evidence>
<evidence type="ECO:0000256" key="3">
    <source>
        <dbReference type="ARBA" id="ARBA00004439"/>
    </source>
</evidence>
<feature type="domain" description="RING-type" evidence="21">
    <location>
        <begin position="283"/>
        <end position="330"/>
    </location>
</feature>
<dbReference type="EMBL" id="KB320953">
    <property type="protein sequence ID" value="ELW52801.1"/>
    <property type="molecule type" value="Genomic_DNA"/>
</dbReference>
<feature type="compositionally biased region" description="Basic residues" evidence="20">
    <location>
        <begin position="61"/>
        <end position="73"/>
    </location>
</feature>
<organism evidence="23 24">
    <name type="scientific">Tupaia chinensis</name>
    <name type="common">Chinese tree shrew</name>
    <name type="synonym">Tupaia belangeri chinensis</name>
    <dbReference type="NCBI Taxonomy" id="246437"/>
    <lineage>
        <taxon>Eukaryota</taxon>
        <taxon>Metazoa</taxon>
        <taxon>Chordata</taxon>
        <taxon>Craniata</taxon>
        <taxon>Vertebrata</taxon>
        <taxon>Euteleostomi</taxon>
        <taxon>Mammalia</taxon>
        <taxon>Eutheria</taxon>
        <taxon>Euarchontoglires</taxon>
        <taxon>Scandentia</taxon>
        <taxon>Tupaiidae</taxon>
        <taxon>Tupaia</taxon>
    </lineage>
</organism>
<dbReference type="AlphaFoldDB" id="L9JQK8"/>
<evidence type="ECO:0000256" key="4">
    <source>
        <dbReference type="ARBA" id="ARBA00004520"/>
    </source>
</evidence>
<evidence type="ECO:0000256" key="16">
    <source>
        <dbReference type="ARBA" id="ARBA00023136"/>
    </source>
</evidence>
<keyword evidence="8" id="KW-0812">Transmembrane</keyword>
<evidence type="ECO:0000256" key="11">
    <source>
        <dbReference type="ARBA" id="ARBA00022771"/>
    </source>
</evidence>
<dbReference type="EC" id="2.3.2.27" evidence="6"/>
<evidence type="ECO:0000259" key="21">
    <source>
        <dbReference type="PROSITE" id="PS50089"/>
    </source>
</evidence>
<evidence type="ECO:0000256" key="18">
    <source>
        <dbReference type="ARBA" id="ARBA00023329"/>
    </source>
</evidence>
<feature type="compositionally biased region" description="Basic and acidic residues" evidence="20">
    <location>
        <begin position="206"/>
        <end position="238"/>
    </location>
</feature>
<sequence length="363" mass="40497">MHSPACAQEPETQRRERPGHRPAMELSACRSAVLHGMSEDAIEPCTPVTVLSAARRESSKKPVRQRPRRRRRASERPVRAEEQAKARRSDFHLQTSSPRWRELGTDSAGSSTSDDSEWIQAKRRARVKFRLSRRRRRNHNEACGNMDGPPANGIELGDVGTKGEKEQELVGCASCSSSLHRRKAPGYQGCRPSLPKRSFEMKSSSRSHEESPGRYRCRDPQLEPSLRKHDTVKTRVSDTDSNPEVPAATDGGQCVAGAGLQVTSPVPKPPTTCDDGSDNLEVCRICHCEGDEESPLITPCRCTGTLRFVHQSCLHQWIKSSDTRCCELCKYDFIMETKLKPLRKVGACGTGRSGWREPAELRV</sequence>
<keyword evidence="11 19" id="KW-0863">Zinc-finger</keyword>
<keyword evidence="24" id="KW-1185">Reference proteome</keyword>
<dbReference type="Pfam" id="PF12906">
    <property type="entry name" value="RINGv"/>
    <property type="match status" value="1"/>
</dbReference>
<dbReference type="SUPFAM" id="SSF57850">
    <property type="entry name" value="RING/U-box"/>
    <property type="match status" value="1"/>
</dbReference>
<proteinExistence type="predicted"/>
<feature type="region of interest" description="Disordered" evidence="20">
    <location>
        <begin position="138"/>
        <end position="159"/>
    </location>
</feature>
<dbReference type="GO" id="GO:0005765">
    <property type="term" value="C:lysosomal membrane"/>
    <property type="evidence" value="ECO:0007669"/>
    <property type="project" value="UniProtKB-SubCell"/>
</dbReference>
<dbReference type="PROSITE" id="PS50089">
    <property type="entry name" value="ZF_RING_2"/>
    <property type="match status" value="1"/>
</dbReference>
<keyword evidence="10" id="KW-0967">Endosome</keyword>
<keyword evidence="15" id="KW-1133">Transmembrane helix</keyword>
<evidence type="ECO:0000313" key="23">
    <source>
        <dbReference type="EMBL" id="ELW52801.1"/>
    </source>
</evidence>
<feature type="region of interest" description="Disordered" evidence="20">
    <location>
        <begin position="1"/>
        <end position="24"/>
    </location>
</feature>
<evidence type="ECO:0000259" key="22">
    <source>
        <dbReference type="PROSITE" id="PS51292"/>
    </source>
</evidence>
<reference evidence="24" key="2">
    <citation type="journal article" date="2013" name="Nat. Commun.">
        <title>Genome of the Chinese tree shrew.</title>
        <authorList>
            <person name="Fan Y."/>
            <person name="Huang Z.Y."/>
            <person name="Cao C.C."/>
            <person name="Chen C.S."/>
            <person name="Chen Y.X."/>
            <person name="Fan D.D."/>
            <person name="He J."/>
            <person name="Hou H.L."/>
            <person name="Hu L."/>
            <person name="Hu X.T."/>
            <person name="Jiang X.T."/>
            <person name="Lai R."/>
            <person name="Lang Y.S."/>
            <person name="Liang B."/>
            <person name="Liao S.G."/>
            <person name="Mu D."/>
            <person name="Ma Y.Y."/>
            <person name="Niu Y.Y."/>
            <person name="Sun X.Q."/>
            <person name="Xia J.Q."/>
            <person name="Xiao J."/>
            <person name="Xiong Z.Q."/>
            <person name="Xu L."/>
            <person name="Yang L."/>
            <person name="Zhang Y."/>
            <person name="Zhao W."/>
            <person name="Zhao X.D."/>
            <person name="Zheng Y.T."/>
            <person name="Zhou J.M."/>
            <person name="Zhu Y.B."/>
            <person name="Zhang G.J."/>
            <person name="Wang J."/>
            <person name="Yao Y.G."/>
        </authorList>
    </citation>
    <scope>NUCLEOTIDE SEQUENCE [LARGE SCALE GENOMIC DNA]</scope>
</reference>
<evidence type="ECO:0000256" key="1">
    <source>
        <dbReference type="ARBA" id="ARBA00000900"/>
    </source>
</evidence>
<evidence type="ECO:0000256" key="19">
    <source>
        <dbReference type="PROSITE-ProRule" id="PRU00175"/>
    </source>
</evidence>
<dbReference type="SMART" id="SM00744">
    <property type="entry name" value="RINGv"/>
    <property type="match status" value="1"/>
</dbReference>
<dbReference type="GO" id="GO:0061630">
    <property type="term" value="F:ubiquitin protein ligase activity"/>
    <property type="evidence" value="ECO:0007669"/>
    <property type="project" value="UniProtKB-EC"/>
</dbReference>
<evidence type="ECO:0000256" key="14">
    <source>
        <dbReference type="ARBA" id="ARBA00022859"/>
    </source>
</evidence>
<dbReference type="InterPro" id="IPR011016">
    <property type="entry name" value="Znf_RING-CH"/>
</dbReference>
<feature type="compositionally biased region" description="Basic and acidic residues" evidence="20">
    <location>
        <begin position="74"/>
        <end position="91"/>
    </location>
</feature>
<keyword evidence="13" id="KW-0862">Zinc</keyword>
<name>L9JQK8_TUPCH</name>
<keyword evidence="12" id="KW-0833">Ubl conjugation pathway</keyword>
<keyword evidence="16" id="KW-0472">Membrane</keyword>
<keyword evidence="7" id="KW-0808">Transferase</keyword>
<dbReference type="GO" id="GO:0016567">
    <property type="term" value="P:protein ubiquitination"/>
    <property type="evidence" value="ECO:0007669"/>
    <property type="project" value="UniProtKB-ARBA"/>
</dbReference>
<evidence type="ECO:0000256" key="8">
    <source>
        <dbReference type="ARBA" id="ARBA00022692"/>
    </source>
</evidence>
<reference evidence="24" key="1">
    <citation type="submission" date="2012-07" db="EMBL/GenBank/DDBJ databases">
        <title>Genome of the Chinese tree shrew, a rising model animal genetically related to primates.</title>
        <authorList>
            <person name="Zhang G."/>
            <person name="Fan Y."/>
            <person name="Yao Y."/>
            <person name="Huang Z."/>
        </authorList>
    </citation>
    <scope>NUCLEOTIDE SEQUENCE [LARGE SCALE GENOMIC DNA]</scope>
</reference>
<evidence type="ECO:0000313" key="24">
    <source>
        <dbReference type="Proteomes" id="UP000011518"/>
    </source>
</evidence>
<comment type="pathway">
    <text evidence="5">Protein modification; protein ubiquitination.</text>
</comment>
<feature type="region of interest" description="Disordered" evidence="20">
    <location>
        <begin position="51"/>
        <end position="117"/>
    </location>
</feature>
<evidence type="ECO:0000256" key="10">
    <source>
        <dbReference type="ARBA" id="ARBA00022753"/>
    </source>
</evidence>
<keyword evidence="14" id="KW-0391">Immunity</keyword>
<dbReference type="FunFam" id="3.30.40.10:FF:000043">
    <property type="entry name" value="Putative e3 ubiquitin-protein ligase march8"/>
    <property type="match status" value="1"/>
</dbReference>
<dbReference type="InterPro" id="IPR001841">
    <property type="entry name" value="Znf_RING"/>
</dbReference>
<keyword evidence="9" id="KW-0479">Metal-binding</keyword>
<evidence type="ECO:0000256" key="5">
    <source>
        <dbReference type="ARBA" id="ARBA00004906"/>
    </source>
</evidence>
<evidence type="ECO:0000256" key="15">
    <source>
        <dbReference type="ARBA" id="ARBA00022989"/>
    </source>
</evidence>
<dbReference type="GO" id="GO:0031901">
    <property type="term" value="C:early endosome membrane"/>
    <property type="evidence" value="ECO:0007669"/>
    <property type="project" value="UniProtKB-SubCell"/>
</dbReference>
<evidence type="ECO:0000256" key="20">
    <source>
        <dbReference type="SAM" id="MobiDB-lite"/>
    </source>
</evidence>
<protein>
    <recommendedName>
        <fullName evidence="6">RING-type E3 ubiquitin transferase</fullName>
        <ecNumber evidence="6">2.3.2.27</ecNumber>
    </recommendedName>
</protein>
<feature type="domain" description="RING-CH-type" evidence="22">
    <location>
        <begin position="275"/>
        <end position="336"/>
    </location>
</feature>
<evidence type="ECO:0000256" key="12">
    <source>
        <dbReference type="ARBA" id="ARBA00022786"/>
    </source>
</evidence>
<evidence type="ECO:0000256" key="2">
    <source>
        <dbReference type="ARBA" id="ARBA00004155"/>
    </source>
</evidence>
<dbReference type="PANTHER" id="PTHR45981">
    <property type="entry name" value="LD02310P"/>
    <property type="match status" value="1"/>
</dbReference>
<dbReference type="GO" id="GO:0002376">
    <property type="term" value="P:immune system process"/>
    <property type="evidence" value="ECO:0007669"/>
    <property type="project" value="UniProtKB-KW"/>
</dbReference>
<gene>
    <name evidence="23" type="ORF">TREES_T100017972</name>
</gene>
<comment type="subcellular location">
    <subcellularLocation>
        <location evidence="3">Cytoplasmic vesicle membrane</location>
        <topology evidence="3">Multi-pass membrane protein</topology>
    </subcellularLocation>
    <subcellularLocation>
        <location evidence="4">Early endosome membrane</location>
        <topology evidence="4">Multi-pass membrane protein</topology>
    </subcellularLocation>
    <subcellularLocation>
        <location evidence="2">Lysosome membrane</location>
        <topology evidence="2">Multi-pass membrane protein</topology>
    </subcellularLocation>
</comment>
<dbReference type="STRING" id="246437.L9JQK8"/>
<evidence type="ECO:0000256" key="7">
    <source>
        <dbReference type="ARBA" id="ARBA00022679"/>
    </source>
</evidence>
<evidence type="ECO:0000256" key="6">
    <source>
        <dbReference type="ARBA" id="ARBA00012483"/>
    </source>
</evidence>
<accession>L9JQK8</accession>
<evidence type="ECO:0000256" key="13">
    <source>
        <dbReference type="ARBA" id="ARBA00022833"/>
    </source>
</evidence>
<dbReference type="Gene3D" id="3.30.40.10">
    <property type="entry name" value="Zinc/RING finger domain, C3HC4 (zinc finger)"/>
    <property type="match status" value="1"/>
</dbReference>
<keyword evidence="18" id="KW-0968">Cytoplasmic vesicle</keyword>
<keyword evidence="17" id="KW-0458">Lysosome</keyword>
<feature type="region of interest" description="Disordered" evidence="20">
    <location>
        <begin position="179"/>
        <end position="250"/>
    </location>
</feature>
<dbReference type="PROSITE" id="PS51292">
    <property type="entry name" value="ZF_RING_CH"/>
    <property type="match status" value="1"/>
</dbReference>
<dbReference type="Proteomes" id="UP000011518">
    <property type="component" value="Unassembled WGS sequence"/>
</dbReference>
<dbReference type="GO" id="GO:0008270">
    <property type="term" value="F:zinc ion binding"/>
    <property type="evidence" value="ECO:0007669"/>
    <property type="project" value="UniProtKB-KW"/>
</dbReference>
<comment type="catalytic activity">
    <reaction evidence="1">
        <text>S-ubiquitinyl-[E2 ubiquitin-conjugating enzyme]-L-cysteine + [acceptor protein]-L-lysine = [E2 ubiquitin-conjugating enzyme]-L-cysteine + N(6)-ubiquitinyl-[acceptor protein]-L-lysine.</text>
        <dbReference type="EC" id="2.3.2.27"/>
    </reaction>
</comment>
<evidence type="ECO:0000256" key="17">
    <source>
        <dbReference type="ARBA" id="ARBA00023228"/>
    </source>
</evidence>
<dbReference type="InterPro" id="IPR013083">
    <property type="entry name" value="Znf_RING/FYVE/PHD"/>
</dbReference>